<proteinExistence type="predicted"/>
<dbReference type="STRING" id="154621.RV11_GL002243"/>
<dbReference type="PATRIC" id="fig|1158610.3.peg.1782"/>
<keyword evidence="2" id="KW-1185">Reference proteome</keyword>
<dbReference type="eggNOG" id="COG3575">
    <property type="taxonomic scope" value="Bacteria"/>
</dbReference>
<dbReference type="EMBL" id="AJAT01000015">
    <property type="protein sequence ID" value="EOL43808.1"/>
    <property type="molecule type" value="Genomic_DNA"/>
</dbReference>
<evidence type="ECO:0000313" key="2">
    <source>
        <dbReference type="Proteomes" id="UP000013785"/>
    </source>
</evidence>
<dbReference type="RefSeq" id="WP_010768452.1">
    <property type="nucleotide sequence ID" value="NZ_ASWE01000002.1"/>
</dbReference>
<reference evidence="1 2" key="1">
    <citation type="submission" date="2013-02" db="EMBL/GenBank/DDBJ databases">
        <title>The Genome Sequence of Enterococcus phoeniculicola BAA-412.</title>
        <authorList>
            <consortium name="The Broad Institute Genome Sequencing Platform"/>
            <consortium name="The Broad Institute Genome Sequencing Center for Infectious Disease"/>
            <person name="Earl A.M."/>
            <person name="Gilmore M.S."/>
            <person name="Lebreton F."/>
            <person name="Walker B."/>
            <person name="Young S.K."/>
            <person name="Zeng Q."/>
            <person name="Gargeya S."/>
            <person name="Fitzgerald M."/>
            <person name="Haas B."/>
            <person name="Abouelleil A."/>
            <person name="Alvarado L."/>
            <person name="Arachchi H.M."/>
            <person name="Berlin A.M."/>
            <person name="Chapman S.B."/>
            <person name="Dewar J."/>
            <person name="Goldberg J."/>
            <person name="Griggs A."/>
            <person name="Gujja S."/>
            <person name="Hansen M."/>
            <person name="Howarth C."/>
            <person name="Imamovic A."/>
            <person name="Larimer J."/>
            <person name="McCowan C."/>
            <person name="Murphy C."/>
            <person name="Neiman D."/>
            <person name="Pearson M."/>
            <person name="Priest M."/>
            <person name="Roberts A."/>
            <person name="Saif S."/>
            <person name="Shea T."/>
            <person name="Sisk P."/>
            <person name="Sykes S."/>
            <person name="Wortman J."/>
            <person name="Nusbaum C."/>
            <person name="Birren B."/>
        </authorList>
    </citation>
    <scope>NUCLEOTIDE SEQUENCE [LARGE SCALE GENOMIC DNA]</scope>
    <source>
        <strain evidence="1 2">ATCC BAA-412</strain>
    </source>
</reference>
<dbReference type="Proteomes" id="UP000013785">
    <property type="component" value="Unassembled WGS sequence"/>
</dbReference>
<dbReference type="Pfam" id="PF06042">
    <property type="entry name" value="NTP_transf_6"/>
    <property type="match status" value="1"/>
</dbReference>
<gene>
    <name evidence="1" type="ORF">UC3_01789</name>
</gene>
<dbReference type="HOGENOM" id="CLU_092842_1_0_9"/>
<accession>R3TRM5</accession>
<comment type="caution">
    <text evidence="1">The sequence shown here is derived from an EMBL/GenBank/DDBJ whole genome shotgun (WGS) entry which is preliminary data.</text>
</comment>
<name>R3TRM5_9ENTE</name>
<dbReference type="PANTHER" id="PTHR39166:SF1">
    <property type="entry name" value="BLL1166 PROTEIN"/>
    <property type="match status" value="1"/>
</dbReference>
<dbReference type="InterPro" id="IPR009267">
    <property type="entry name" value="NTP_transf_6"/>
</dbReference>
<organism evidence="1 2">
    <name type="scientific">Enterococcus phoeniculicola ATCC BAA-412</name>
    <dbReference type="NCBI Taxonomy" id="1158610"/>
    <lineage>
        <taxon>Bacteria</taxon>
        <taxon>Bacillati</taxon>
        <taxon>Bacillota</taxon>
        <taxon>Bacilli</taxon>
        <taxon>Lactobacillales</taxon>
        <taxon>Enterococcaceae</taxon>
        <taxon>Enterococcus</taxon>
    </lineage>
</organism>
<dbReference type="OrthoDB" id="1901124at2"/>
<dbReference type="AlphaFoldDB" id="R3TRM5"/>
<evidence type="ECO:0008006" key="3">
    <source>
        <dbReference type="Google" id="ProtNLM"/>
    </source>
</evidence>
<evidence type="ECO:0000313" key="1">
    <source>
        <dbReference type="EMBL" id="EOL43808.1"/>
    </source>
</evidence>
<dbReference type="PANTHER" id="PTHR39166">
    <property type="entry name" value="BLL1166 PROTEIN"/>
    <property type="match status" value="1"/>
</dbReference>
<sequence length="188" mass="22386">MNEEELKQLLIENAQLKKILTIIEALQLRDCWLCAGTIRNFIWNYLSGMNELDTTNDVDVVFFDPTVSYEETLQIEKWLKKTYPNWNWELKNEVYMHIHNPETLPYKDSYDAIEKFPETCTSIAARLNGNQLELMAPHGIEDMVHFIVQPTPHFKESVVRGKIYQKRVRQKNWKKTWEKIQIIEIDNL</sequence>
<protein>
    <recommendedName>
        <fullName evidence="3">Nucleotidyltransferase family protein</fullName>
    </recommendedName>
</protein>